<dbReference type="SUPFAM" id="SSF56219">
    <property type="entry name" value="DNase I-like"/>
    <property type="match status" value="1"/>
</dbReference>
<keyword evidence="3" id="KW-1185">Reference proteome</keyword>
<protein>
    <recommendedName>
        <fullName evidence="1">Reverse transcriptase zinc-binding domain-containing protein</fullName>
    </recommendedName>
</protein>
<sequence>MAATRKTIGDYDGLFVDSMGRAGGLALLWNKSLTVSLLSQSLHHIDRFTGVYGWPETTQKLPRSTRHACDLLLDLKNHSWLPWLIGGDLNEILYNVEKTGRGVKNQTVLQSFCDTLEKCGLYDLGFMGYDMSLRGGIEGRGMIEERLERFSASANWFAVLPKAEVLHLNEKLSDHLPIQLKLNVESRLAKKRRKGFKFENMWATEEGCRRVIEGVWGSNVQWDSWYVLETKINSSKLQLKSDISGVVTVGSVGSADTPFKKKLIYVLFLFVRVLNSLFRCLFALPTAIHSTTTIPPKHHATTHCLMLTRNGNKTQVCNSRWVPRPFSYHPIPLPSTHISNLMVADLIDKERGEWREDLVRSYFIPNDADMVLQIPLCTSWPEDRLIWHFTSTGEFTFCLPSQQSLKSAERASSSTDGGMLFWKKIWKLDVPPWVKLFAWRLGASALPTNSNIAKRVPNFLMHCAICGAAEESDSHILLQCPMAAEIWSNSGFDDNLWDGNFPSLMECILHASNSLDCQRLRDFVAVLWECRNARNHFIFGGKVGNLSALAARAKCFVHNYCKIKEGADAQVQGNAQVWRPPRLWISKAKF</sequence>
<dbReference type="PANTHER" id="PTHR33710:SF71">
    <property type="entry name" value="ENDONUCLEASE_EXONUCLEASE_PHOSPHATASE DOMAIN-CONTAINING PROTEIN"/>
    <property type="match status" value="1"/>
</dbReference>
<name>A0A9Q1GPQ6_9CARY</name>
<dbReference type="AlphaFoldDB" id="A0A9Q1GPQ6"/>
<dbReference type="InterPro" id="IPR026960">
    <property type="entry name" value="RVT-Znf"/>
</dbReference>
<dbReference type="Proteomes" id="UP001153076">
    <property type="component" value="Unassembled WGS sequence"/>
</dbReference>
<organism evidence="2 3">
    <name type="scientific">Carnegiea gigantea</name>
    <dbReference type="NCBI Taxonomy" id="171969"/>
    <lineage>
        <taxon>Eukaryota</taxon>
        <taxon>Viridiplantae</taxon>
        <taxon>Streptophyta</taxon>
        <taxon>Embryophyta</taxon>
        <taxon>Tracheophyta</taxon>
        <taxon>Spermatophyta</taxon>
        <taxon>Magnoliopsida</taxon>
        <taxon>eudicotyledons</taxon>
        <taxon>Gunneridae</taxon>
        <taxon>Pentapetalae</taxon>
        <taxon>Caryophyllales</taxon>
        <taxon>Cactineae</taxon>
        <taxon>Cactaceae</taxon>
        <taxon>Cactoideae</taxon>
        <taxon>Echinocereeae</taxon>
        <taxon>Carnegiea</taxon>
    </lineage>
</organism>
<evidence type="ECO:0000313" key="2">
    <source>
        <dbReference type="EMBL" id="KAJ8423061.1"/>
    </source>
</evidence>
<dbReference type="InterPro" id="IPR036691">
    <property type="entry name" value="Endo/exonu/phosph_ase_sf"/>
</dbReference>
<evidence type="ECO:0000259" key="1">
    <source>
        <dbReference type="Pfam" id="PF13966"/>
    </source>
</evidence>
<dbReference type="Pfam" id="PF13966">
    <property type="entry name" value="zf-RVT"/>
    <property type="match status" value="1"/>
</dbReference>
<dbReference type="EMBL" id="JAKOGI010002065">
    <property type="protein sequence ID" value="KAJ8423061.1"/>
    <property type="molecule type" value="Genomic_DNA"/>
</dbReference>
<dbReference type="Gene3D" id="3.60.10.10">
    <property type="entry name" value="Endonuclease/exonuclease/phosphatase"/>
    <property type="match status" value="1"/>
</dbReference>
<comment type="caution">
    <text evidence="2">The sequence shown here is derived from an EMBL/GenBank/DDBJ whole genome shotgun (WGS) entry which is preliminary data.</text>
</comment>
<gene>
    <name evidence="2" type="ORF">Cgig2_019831</name>
</gene>
<feature type="domain" description="Reverse transcriptase zinc-binding" evidence="1">
    <location>
        <begin position="419"/>
        <end position="487"/>
    </location>
</feature>
<dbReference type="PANTHER" id="PTHR33710">
    <property type="entry name" value="BNAC02G09200D PROTEIN"/>
    <property type="match status" value="1"/>
</dbReference>
<accession>A0A9Q1GPQ6</accession>
<evidence type="ECO:0000313" key="3">
    <source>
        <dbReference type="Proteomes" id="UP001153076"/>
    </source>
</evidence>
<reference evidence="2" key="1">
    <citation type="submission" date="2022-04" db="EMBL/GenBank/DDBJ databases">
        <title>Carnegiea gigantea Genome sequencing and assembly v2.</title>
        <authorList>
            <person name="Copetti D."/>
            <person name="Sanderson M.J."/>
            <person name="Burquez A."/>
            <person name="Wojciechowski M.F."/>
        </authorList>
    </citation>
    <scope>NUCLEOTIDE SEQUENCE</scope>
    <source>
        <strain evidence="2">SGP5-SGP5p</strain>
        <tissue evidence="2">Aerial part</tissue>
    </source>
</reference>
<proteinExistence type="predicted"/>
<dbReference type="OrthoDB" id="1045750at2759"/>